<organism evidence="1 2">
    <name type="scientific">Corallococcus coralloides</name>
    <name type="common">Myxococcus coralloides</name>
    <dbReference type="NCBI Taxonomy" id="184914"/>
    <lineage>
        <taxon>Bacteria</taxon>
        <taxon>Pseudomonadati</taxon>
        <taxon>Myxococcota</taxon>
        <taxon>Myxococcia</taxon>
        <taxon>Myxococcales</taxon>
        <taxon>Cystobacterineae</taxon>
        <taxon>Myxococcaceae</taxon>
        <taxon>Corallococcus</taxon>
    </lineage>
</organism>
<sequence length="274" mass="29357">MGSPTSLNPQAVRDSRRDAPRLAPLTARVADAGHGLFTGIAGASAGAARSAYLALVLFASGMARCATGRSRDGLPQLKRCLFRVAQVPVDLVLMLGGRVLSAVQVVTGLEPVGRRLTDAEVERLRPIFGDSLDYRCVRVKEGALGLLGLPGRAFAHGDVLFIPPGYGAVGFRLLVHELTHVWQHQHGGTGYLSGALAAQYLGDGYDWRKAVGHRRWAELNPEQQAQFIEDAADAQLIPHVGRPTPQQRLRGWSDAALCLLDEALDCLYAGRGAP</sequence>
<dbReference type="RefSeq" id="WP_240672603.1">
    <property type="nucleotide sequence ID" value="NZ_CP034669.1"/>
</dbReference>
<dbReference type="Proteomes" id="UP000288758">
    <property type="component" value="Chromosome"/>
</dbReference>
<gene>
    <name evidence="1" type="ORF">EJ065_7208</name>
</gene>
<name>A0A410S3L7_CORCK</name>
<reference evidence="1 2" key="1">
    <citation type="submission" date="2018-12" db="EMBL/GenBank/DDBJ databases">
        <title>Complete Genome Sequence of the Corallopyronin A producing Myxobacterium Corallococcus coralloides B035.</title>
        <authorList>
            <person name="Bouhired S.M."/>
            <person name="Rupp O."/>
            <person name="Blom J."/>
            <person name="Schaeberle T.F."/>
            <person name="Kehraus S."/>
            <person name="Schiefer A."/>
            <person name="Pfarr K."/>
            <person name="Goesmann A."/>
            <person name="Hoerauf A."/>
            <person name="Koenig G.M."/>
        </authorList>
    </citation>
    <scope>NUCLEOTIDE SEQUENCE [LARGE SCALE GENOMIC DNA]</scope>
    <source>
        <strain evidence="1 2">B035</strain>
    </source>
</reference>
<evidence type="ECO:0008006" key="3">
    <source>
        <dbReference type="Google" id="ProtNLM"/>
    </source>
</evidence>
<evidence type="ECO:0000313" key="2">
    <source>
        <dbReference type="Proteomes" id="UP000288758"/>
    </source>
</evidence>
<proteinExistence type="predicted"/>
<dbReference type="AlphaFoldDB" id="A0A410S3L7"/>
<dbReference type="EMBL" id="CP034669">
    <property type="protein sequence ID" value="QAT88733.1"/>
    <property type="molecule type" value="Genomic_DNA"/>
</dbReference>
<accession>A0A410S3L7</accession>
<evidence type="ECO:0000313" key="1">
    <source>
        <dbReference type="EMBL" id="QAT88733.1"/>
    </source>
</evidence>
<protein>
    <recommendedName>
        <fullName evidence="3">DUF4157 domain-containing protein</fullName>
    </recommendedName>
</protein>